<dbReference type="OrthoDB" id="9811589at2"/>
<keyword evidence="2" id="KW-0489">Methyltransferase</keyword>
<proteinExistence type="predicted"/>
<dbReference type="CDD" id="cd02440">
    <property type="entry name" value="AdoMet_MTases"/>
    <property type="match status" value="1"/>
</dbReference>
<dbReference type="PANTHER" id="PTHR42912">
    <property type="entry name" value="METHYLTRANSFERASE"/>
    <property type="match status" value="1"/>
</dbReference>
<reference evidence="3" key="1">
    <citation type="submission" date="2010-05" db="EMBL/GenBank/DDBJ databases">
        <title>The complete genome of Truepera radiovictris DSM 17093.</title>
        <authorList>
            <consortium name="US DOE Joint Genome Institute (JGI-PGF)"/>
            <person name="Lucas S."/>
            <person name="Copeland A."/>
            <person name="Lapidus A."/>
            <person name="Glavina del Rio T."/>
            <person name="Dalin E."/>
            <person name="Tice H."/>
            <person name="Bruce D."/>
            <person name="Goodwin L."/>
            <person name="Pitluck S."/>
            <person name="Kyrpides N."/>
            <person name="Mavromatis K."/>
            <person name="Ovchinnikova G."/>
            <person name="Munk A.C."/>
            <person name="Detter J.C."/>
            <person name="Han C."/>
            <person name="Tapia R."/>
            <person name="Land M."/>
            <person name="Hauser L."/>
            <person name="Markowitz V."/>
            <person name="Cheng J.-F."/>
            <person name="Hugenholtz P."/>
            <person name="Woyke T."/>
            <person name="Wu D."/>
            <person name="Tindall B."/>
            <person name="Pomrenke H.G."/>
            <person name="Brambilla E."/>
            <person name="Klenk H.-P."/>
            <person name="Eisen J.A."/>
        </authorList>
    </citation>
    <scope>NUCLEOTIDE SEQUENCE [LARGE SCALE GENOMIC DNA]</scope>
    <source>
        <strain evidence="3">DSM 17093 / CIP 108686 / LMG 22925 / RQ-24</strain>
    </source>
</reference>
<dbReference type="InterPro" id="IPR041698">
    <property type="entry name" value="Methyltransf_25"/>
</dbReference>
<dbReference type="Gene3D" id="3.40.50.150">
    <property type="entry name" value="Vaccinia Virus protein VP39"/>
    <property type="match status" value="1"/>
</dbReference>
<evidence type="ECO:0000259" key="1">
    <source>
        <dbReference type="Pfam" id="PF13649"/>
    </source>
</evidence>
<feature type="domain" description="Methyltransferase" evidence="1">
    <location>
        <begin position="50"/>
        <end position="136"/>
    </location>
</feature>
<protein>
    <submittedName>
        <fullName evidence="2">Methyltransferase type 11</fullName>
    </submittedName>
</protein>
<dbReference type="Pfam" id="PF13649">
    <property type="entry name" value="Methyltransf_25"/>
    <property type="match status" value="1"/>
</dbReference>
<dbReference type="RefSeq" id="WP_013179162.1">
    <property type="nucleotide sequence ID" value="NC_014221.1"/>
</dbReference>
<dbReference type="InterPro" id="IPR050508">
    <property type="entry name" value="Methyltransf_Superfamily"/>
</dbReference>
<name>D7CUX4_TRURR</name>
<evidence type="ECO:0000313" key="2">
    <source>
        <dbReference type="EMBL" id="ADI15801.1"/>
    </source>
</evidence>
<dbReference type="AlphaFoldDB" id="D7CUX4"/>
<gene>
    <name evidence="2" type="ordered locus">Trad_2698</name>
</gene>
<dbReference type="GO" id="GO:0008168">
    <property type="term" value="F:methyltransferase activity"/>
    <property type="evidence" value="ECO:0007669"/>
    <property type="project" value="UniProtKB-KW"/>
</dbReference>
<organism evidence="2 3">
    <name type="scientific">Truepera radiovictrix (strain DSM 17093 / CIP 108686 / LMG 22925 / RQ-24)</name>
    <dbReference type="NCBI Taxonomy" id="649638"/>
    <lineage>
        <taxon>Bacteria</taxon>
        <taxon>Thermotogati</taxon>
        <taxon>Deinococcota</taxon>
        <taxon>Deinococci</taxon>
        <taxon>Trueperales</taxon>
        <taxon>Trueperaceae</taxon>
        <taxon>Truepera</taxon>
    </lineage>
</organism>
<accession>D7CUX4</accession>
<evidence type="ECO:0000313" key="3">
    <source>
        <dbReference type="Proteomes" id="UP000000379"/>
    </source>
</evidence>
<dbReference type="KEGG" id="tra:Trad_2698"/>
<keyword evidence="2" id="KW-0808">Transferase</keyword>
<dbReference type="eggNOG" id="COG2226">
    <property type="taxonomic scope" value="Bacteria"/>
</dbReference>
<keyword evidence="3" id="KW-1185">Reference proteome</keyword>
<dbReference type="Proteomes" id="UP000000379">
    <property type="component" value="Chromosome"/>
</dbReference>
<dbReference type="SUPFAM" id="SSF53335">
    <property type="entry name" value="S-adenosyl-L-methionine-dependent methyltransferases"/>
    <property type="match status" value="1"/>
</dbReference>
<dbReference type="GO" id="GO:0032259">
    <property type="term" value="P:methylation"/>
    <property type="evidence" value="ECO:0007669"/>
    <property type="project" value="UniProtKB-KW"/>
</dbReference>
<sequence>MSTQTPQTVDLSEFDTVYRLEHEARFTAARTRLEVDALVRVLGLQPTERILDLACGWGRHLRELKRRGFGALVGVDVQGAFLEPIEGVTLFEQDATRLEFEDAFDAVYCVANGLFADPNAAARVLRGVARALKPQGRFLLDTSNRERLVQAGTTRSWRKAAPPRAELAPLLGGGELPWILEEAHFDLRTGAQHLEQQRIFADGRCQTRRLTRFHYTLSELSERAHAAGFDVHEVYGDWTLAPYTPVSPRMIVLLTKGQRH</sequence>
<dbReference type="InterPro" id="IPR029063">
    <property type="entry name" value="SAM-dependent_MTases_sf"/>
</dbReference>
<dbReference type="EMBL" id="CP002049">
    <property type="protein sequence ID" value="ADI15801.1"/>
    <property type="molecule type" value="Genomic_DNA"/>
</dbReference>
<reference evidence="2 3" key="2">
    <citation type="journal article" date="2011" name="Stand. Genomic Sci.">
        <title>Complete genome sequence of Truepera radiovictrix type strain (RQ-24).</title>
        <authorList>
            <person name="Ivanova N."/>
            <person name="Rohde C."/>
            <person name="Munk C."/>
            <person name="Nolan M."/>
            <person name="Lucas S."/>
            <person name="Del Rio T.G."/>
            <person name="Tice H."/>
            <person name="Deshpande S."/>
            <person name="Cheng J.F."/>
            <person name="Tapia R."/>
            <person name="Han C."/>
            <person name="Goodwin L."/>
            <person name="Pitluck S."/>
            <person name="Liolios K."/>
            <person name="Mavromatis K."/>
            <person name="Mikhailova N."/>
            <person name="Pati A."/>
            <person name="Chen A."/>
            <person name="Palaniappan K."/>
            <person name="Land M."/>
            <person name="Hauser L."/>
            <person name="Chang Y.J."/>
            <person name="Jeffries C.D."/>
            <person name="Brambilla E."/>
            <person name="Rohde M."/>
            <person name="Goker M."/>
            <person name="Tindall B.J."/>
            <person name="Woyke T."/>
            <person name="Bristow J."/>
            <person name="Eisen J.A."/>
            <person name="Markowitz V."/>
            <person name="Hugenholtz P."/>
            <person name="Kyrpides N.C."/>
            <person name="Klenk H.P."/>
            <person name="Lapidus A."/>
        </authorList>
    </citation>
    <scope>NUCLEOTIDE SEQUENCE [LARGE SCALE GENOMIC DNA]</scope>
    <source>
        <strain evidence="3">DSM 17093 / CIP 108686 / LMG 22925 / RQ-24</strain>
    </source>
</reference>
<dbReference type="HOGENOM" id="CLU_069129_1_2_0"/>